<evidence type="ECO:0000313" key="23">
    <source>
        <dbReference type="EMBL" id="KAJ3051631.1"/>
    </source>
</evidence>
<keyword evidence="10" id="KW-0378">Hydrolase</keyword>
<dbReference type="Gene3D" id="3.40.50.300">
    <property type="entry name" value="P-loop containing nucleotide triphosphate hydrolases"/>
    <property type="match status" value="2"/>
</dbReference>
<gene>
    <name evidence="23" type="primary">RAD50</name>
    <name evidence="23" type="ORF">HK097_007355</name>
</gene>
<evidence type="ECO:0000256" key="4">
    <source>
        <dbReference type="ARBA" id="ARBA00009439"/>
    </source>
</evidence>
<evidence type="ECO:0000256" key="1">
    <source>
        <dbReference type="ARBA" id="ARBA00001947"/>
    </source>
</evidence>
<dbReference type="PROSITE" id="PS51131">
    <property type="entry name" value="ZN_HOOK"/>
    <property type="match status" value="1"/>
</dbReference>
<dbReference type="EMBL" id="JADGJD010000374">
    <property type="protein sequence ID" value="KAJ3051631.1"/>
    <property type="molecule type" value="Genomic_DNA"/>
</dbReference>
<dbReference type="FunFam" id="3.40.50.300:FF:000947">
    <property type="entry name" value="DNA repair protein RAD50"/>
    <property type="match status" value="1"/>
</dbReference>
<evidence type="ECO:0000256" key="16">
    <source>
        <dbReference type="ARBA" id="ARBA00023242"/>
    </source>
</evidence>
<keyword evidence="9" id="KW-0227">DNA damage</keyword>
<dbReference type="GO" id="GO:0030870">
    <property type="term" value="C:Mre11 complex"/>
    <property type="evidence" value="ECO:0007669"/>
    <property type="project" value="InterPro"/>
</dbReference>
<organism evidence="23 24">
    <name type="scientific">Rhizophlyctis rosea</name>
    <dbReference type="NCBI Taxonomy" id="64517"/>
    <lineage>
        <taxon>Eukaryota</taxon>
        <taxon>Fungi</taxon>
        <taxon>Fungi incertae sedis</taxon>
        <taxon>Chytridiomycota</taxon>
        <taxon>Chytridiomycota incertae sedis</taxon>
        <taxon>Chytridiomycetes</taxon>
        <taxon>Rhizophlyctidales</taxon>
        <taxon>Rhizophlyctidaceae</taxon>
        <taxon>Rhizophlyctis</taxon>
    </lineage>
</organism>
<keyword evidence="24" id="KW-1185">Reference proteome</keyword>
<keyword evidence="11 19" id="KW-0862">Zinc</keyword>
<feature type="coiled-coil region" evidence="20">
    <location>
        <begin position="1026"/>
        <end position="1158"/>
    </location>
</feature>
<dbReference type="GO" id="GO:0070192">
    <property type="term" value="P:chromosome organization involved in meiotic cell cycle"/>
    <property type="evidence" value="ECO:0007669"/>
    <property type="project" value="TreeGrafter"/>
</dbReference>
<evidence type="ECO:0000256" key="13">
    <source>
        <dbReference type="ARBA" id="ARBA00022842"/>
    </source>
</evidence>
<keyword evidence="14 20" id="KW-0175">Coiled coil</keyword>
<evidence type="ECO:0000256" key="20">
    <source>
        <dbReference type="SAM" id="Coils"/>
    </source>
</evidence>
<accession>A0AAD5SEQ5</accession>
<keyword evidence="8" id="KW-0547">Nucleotide-binding</keyword>
<evidence type="ECO:0000256" key="6">
    <source>
        <dbReference type="ARBA" id="ARBA00022454"/>
    </source>
</evidence>
<keyword evidence="6" id="KW-0158">Chromosome</keyword>
<evidence type="ECO:0000256" key="2">
    <source>
        <dbReference type="ARBA" id="ARBA00004123"/>
    </source>
</evidence>
<evidence type="ECO:0000256" key="8">
    <source>
        <dbReference type="ARBA" id="ARBA00022741"/>
    </source>
</evidence>
<evidence type="ECO:0000256" key="10">
    <source>
        <dbReference type="ARBA" id="ARBA00022801"/>
    </source>
</evidence>
<dbReference type="GO" id="GO:0046872">
    <property type="term" value="F:metal ion binding"/>
    <property type="evidence" value="ECO:0007669"/>
    <property type="project" value="UniProtKB-UniRule"/>
</dbReference>
<dbReference type="InterPro" id="IPR013134">
    <property type="entry name" value="Zn_hook_RAD50"/>
</dbReference>
<feature type="coiled-coil region" evidence="20">
    <location>
        <begin position="855"/>
        <end position="971"/>
    </location>
</feature>
<evidence type="ECO:0000256" key="21">
    <source>
        <dbReference type="SAM" id="MobiDB-lite"/>
    </source>
</evidence>
<comment type="cofactor">
    <cofactor evidence="1">
        <name>Zn(2+)</name>
        <dbReference type="ChEBI" id="CHEBI:29105"/>
    </cofactor>
</comment>
<evidence type="ECO:0000313" key="24">
    <source>
        <dbReference type="Proteomes" id="UP001212841"/>
    </source>
</evidence>
<feature type="compositionally biased region" description="Basic and acidic residues" evidence="21">
    <location>
        <begin position="489"/>
        <end position="502"/>
    </location>
</feature>
<evidence type="ECO:0000256" key="9">
    <source>
        <dbReference type="ARBA" id="ARBA00022763"/>
    </source>
</evidence>
<dbReference type="InterPro" id="IPR027417">
    <property type="entry name" value="P-loop_NTPase"/>
</dbReference>
<feature type="coiled-coil region" evidence="20">
    <location>
        <begin position="239"/>
        <end position="321"/>
    </location>
</feature>
<dbReference type="Pfam" id="PF13476">
    <property type="entry name" value="AAA_23"/>
    <property type="match status" value="1"/>
</dbReference>
<keyword evidence="13" id="KW-0460">Magnesium</keyword>
<dbReference type="FunFam" id="3.40.50.300:FF:001195">
    <property type="entry name" value="DNA repair protein rad50"/>
    <property type="match status" value="1"/>
</dbReference>
<evidence type="ECO:0000256" key="3">
    <source>
        <dbReference type="ARBA" id="ARBA00004286"/>
    </source>
</evidence>
<dbReference type="GO" id="GO:0043047">
    <property type="term" value="F:single-stranded telomeric DNA binding"/>
    <property type="evidence" value="ECO:0007669"/>
    <property type="project" value="TreeGrafter"/>
</dbReference>
<evidence type="ECO:0000256" key="14">
    <source>
        <dbReference type="ARBA" id="ARBA00023054"/>
    </source>
</evidence>
<evidence type="ECO:0000256" key="12">
    <source>
        <dbReference type="ARBA" id="ARBA00022840"/>
    </source>
</evidence>
<comment type="catalytic activity">
    <reaction evidence="18">
        <text>ATP + H2O = ADP + phosphate + H(+)</text>
        <dbReference type="Rhea" id="RHEA:13065"/>
        <dbReference type="ChEBI" id="CHEBI:15377"/>
        <dbReference type="ChEBI" id="CHEBI:15378"/>
        <dbReference type="ChEBI" id="CHEBI:30616"/>
        <dbReference type="ChEBI" id="CHEBI:43474"/>
        <dbReference type="ChEBI" id="CHEBI:456216"/>
    </reaction>
</comment>
<evidence type="ECO:0000256" key="15">
    <source>
        <dbReference type="ARBA" id="ARBA00023204"/>
    </source>
</evidence>
<dbReference type="GO" id="GO:0016887">
    <property type="term" value="F:ATP hydrolysis activity"/>
    <property type="evidence" value="ECO:0007669"/>
    <property type="project" value="InterPro"/>
</dbReference>
<evidence type="ECO:0000259" key="22">
    <source>
        <dbReference type="PROSITE" id="PS51131"/>
    </source>
</evidence>
<dbReference type="PANTHER" id="PTHR18867:SF12">
    <property type="entry name" value="DNA REPAIR PROTEIN RAD50"/>
    <property type="match status" value="1"/>
</dbReference>
<dbReference type="Proteomes" id="UP001212841">
    <property type="component" value="Unassembled WGS sequence"/>
</dbReference>
<dbReference type="GO" id="GO:0005524">
    <property type="term" value="F:ATP binding"/>
    <property type="evidence" value="ECO:0007669"/>
    <property type="project" value="UniProtKB-KW"/>
</dbReference>
<sequence>MSQIEKLLIRGIRSFDPAGTNIIEFYTPLTIIVGHNGAGKTTVIECLKYATTGDLPPNSRNGAFIHDPKLAQENEVKAQIKLRFRNVNGREMVVTRSLSLTQKKTAMTMKTIESLLQVHDPETDKVGTTSMIMAGIGMRLLLTAPLFVNKQKSSLSTRCAELDAELPLQLGVSKAILENVIFCHQEESFWPLAEPSTLKKKFDEIFASTRYTKALENIKTLRKDQTSGLKVHQVNVERYKQDQEKARKIRDNMEVLQERIQIASNRISELDGPEGEVQIVLLDMQNLMDQKEEMQALEASIKQSQNELDMVRRNMDDLRGTLQEYRGMVPSESSPIGAHGIERMSIHIESDAELESMLQEYLANMQESVIEQQNLDRQCRDLKVESDQLQRKYTNEAELKGRLHAEKQAHDRMVEERQAIVVQLSQKHGYVGFNATPLSASDIKRFTKRLQGEIDTRVAGIESFKAKAREREGAIISKKGELQKSLTSAEEKKRMSRTQMEEKRRKMSQLTNRLQELHVSQVEIDEQKAKIQEEEAILEEREASLNTANFDAKANSLNRELQQKEAEIIGVNEEIANLNRQADSRAELTLKKSDMRRKEDAWNQLISSSKQDFEQHLRHMPAIHEMEKKTETYLREKQRAVKAGEERQEKENRQLSAVETKLSMARTSLGKKSKELNDKLARIKQVTNDQDYAAALDSVESEVVQLRDQMSSMDSATSMYSRFIKKYKETDSCPLCFRGFEHDDGQAFLDRLENILHKVPDARRRTAEEIGETEAKRDQLRGLQSVNDDADRLKNVEIPELNARIEEYEGDRAIVMSGLEDVVCRDYSAFILTDLASSRVELQTAQTLHERAQQIVKMKREVDVVTQDVERLNRSLSKTGSTKTLDVAQEELEKLHEGCQSIRKELERLNRERWNRQQEVQTRHNRIRDHRERLQELQATLTERERLQVSMTELKSEIEKSQQGAEAADRLMNELKPQVEQVDRELFEYRAQMTAEETGYMKEVDLYRQSMTQFESFDKEIERYIRENKEEQYRRCNDAIDNYDRQIKQRKNEIESISKQIENVKTQITDADNIKRQIYDNLKYRKLKREGEQLEDRIATVRVEVGRYDLGSLQTQHQRVKKKHEDLVSERAGLIGELKQMQQQCKSLERDLRTDYKDVDEQYRDHLIALKTEEMANLDLEKYAKALDTAIMTYHSKKMEDINKIIRELWVNTYQGSDIDTIEIRSDNDGIKGNRQYNYRVVMLKGETALDMRGRCSAGQKVLTSLIIRLALAETFCINCGILALDEPTTNLDRDNIESLAESLANIIKLRRQQSNFQLIIITHDEEFMQLLGKSEFADYYWRVAKDEG</sequence>
<evidence type="ECO:0000256" key="18">
    <source>
        <dbReference type="ARBA" id="ARBA00049360"/>
    </source>
</evidence>
<comment type="subcellular location">
    <subcellularLocation>
        <location evidence="3">Chromosome</location>
    </subcellularLocation>
    <subcellularLocation>
        <location evidence="2">Nucleus</location>
    </subcellularLocation>
</comment>
<dbReference type="InterPro" id="IPR004584">
    <property type="entry name" value="Rad50_eukaryotes"/>
</dbReference>
<evidence type="ECO:0000256" key="7">
    <source>
        <dbReference type="ARBA" id="ARBA00022723"/>
    </source>
</evidence>
<protein>
    <recommendedName>
        <fullName evidence="5">DNA repair protein RAD50</fullName>
    </recommendedName>
</protein>
<keyword evidence="12" id="KW-0067">ATP-binding</keyword>
<name>A0AAD5SEQ5_9FUNG</name>
<evidence type="ECO:0000256" key="19">
    <source>
        <dbReference type="PROSITE-ProRule" id="PRU00471"/>
    </source>
</evidence>
<evidence type="ECO:0000256" key="11">
    <source>
        <dbReference type="ARBA" id="ARBA00022833"/>
    </source>
</evidence>
<dbReference type="GO" id="GO:0000722">
    <property type="term" value="P:telomere maintenance via recombination"/>
    <property type="evidence" value="ECO:0007669"/>
    <property type="project" value="TreeGrafter"/>
</dbReference>
<comment type="similarity">
    <text evidence="4">Belongs to the SMC family. RAD50 subfamily.</text>
</comment>
<evidence type="ECO:0000256" key="5">
    <source>
        <dbReference type="ARBA" id="ARBA00017893"/>
    </source>
</evidence>
<feature type="binding site" evidence="19">
    <location>
        <position position="736"/>
    </location>
    <ligand>
        <name>Zn(2+)</name>
        <dbReference type="ChEBI" id="CHEBI:29105"/>
    </ligand>
</feature>
<dbReference type="Pfam" id="PF13558">
    <property type="entry name" value="SbcC_Walker_B"/>
    <property type="match status" value="1"/>
</dbReference>
<feature type="binding site" evidence="19">
    <location>
        <position position="733"/>
    </location>
    <ligand>
        <name>Zn(2+)</name>
        <dbReference type="ChEBI" id="CHEBI:29105"/>
    </ligand>
</feature>
<dbReference type="Pfam" id="PF04423">
    <property type="entry name" value="Rad50_zn_hook"/>
    <property type="match status" value="1"/>
</dbReference>
<dbReference type="GO" id="GO:0006302">
    <property type="term" value="P:double-strand break repair"/>
    <property type="evidence" value="ECO:0007669"/>
    <property type="project" value="InterPro"/>
</dbReference>
<evidence type="ECO:0000256" key="17">
    <source>
        <dbReference type="ARBA" id="ARBA00023254"/>
    </source>
</evidence>
<keyword evidence="17" id="KW-0469">Meiosis</keyword>
<dbReference type="GO" id="GO:0000794">
    <property type="term" value="C:condensed nuclear chromosome"/>
    <property type="evidence" value="ECO:0007669"/>
    <property type="project" value="TreeGrafter"/>
</dbReference>
<dbReference type="GO" id="GO:0003691">
    <property type="term" value="F:double-stranded telomeric DNA binding"/>
    <property type="evidence" value="ECO:0007669"/>
    <property type="project" value="TreeGrafter"/>
</dbReference>
<dbReference type="GO" id="GO:0007004">
    <property type="term" value="P:telomere maintenance via telomerase"/>
    <property type="evidence" value="ECO:0007669"/>
    <property type="project" value="TreeGrafter"/>
</dbReference>
<dbReference type="SUPFAM" id="SSF52540">
    <property type="entry name" value="P-loop containing nucleoside triphosphate hydrolases"/>
    <property type="match status" value="1"/>
</dbReference>
<feature type="domain" description="Zinc-hook" evidence="22">
    <location>
        <begin position="689"/>
        <end position="785"/>
    </location>
</feature>
<dbReference type="GO" id="GO:0051880">
    <property type="term" value="F:G-quadruplex DNA binding"/>
    <property type="evidence" value="ECO:0007669"/>
    <property type="project" value="TreeGrafter"/>
</dbReference>
<keyword evidence="7 19" id="KW-0479">Metal-binding</keyword>
<keyword evidence="16" id="KW-0539">Nucleus</keyword>
<reference evidence="23" key="1">
    <citation type="submission" date="2020-05" db="EMBL/GenBank/DDBJ databases">
        <title>Phylogenomic resolution of chytrid fungi.</title>
        <authorList>
            <person name="Stajich J.E."/>
            <person name="Amses K."/>
            <person name="Simmons R."/>
            <person name="Seto K."/>
            <person name="Myers J."/>
            <person name="Bonds A."/>
            <person name="Quandt C.A."/>
            <person name="Barry K."/>
            <person name="Liu P."/>
            <person name="Grigoriev I."/>
            <person name="Longcore J.E."/>
            <person name="James T.Y."/>
        </authorList>
    </citation>
    <scope>NUCLEOTIDE SEQUENCE</scope>
    <source>
        <strain evidence="23">JEL0318</strain>
    </source>
</reference>
<dbReference type="PANTHER" id="PTHR18867">
    <property type="entry name" value="RAD50"/>
    <property type="match status" value="1"/>
</dbReference>
<keyword evidence="15" id="KW-0234">DNA repair</keyword>
<dbReference type="NCBIfam" id="TIGR00606">
    <property type="entry name" value="rad50"/>
    <property type="match status" value="1"/>
</dbReference>
<dbReference type="InterPro" id="IPR038729">
    <property type="entry name" value="Rad50/SbcC_AAA"/>
</dbReference>
<feature type="region of interest" description="Disordered" evidence="21">
    <location>
        <begin position="480"/>
        <end position="502"/>
    </location>
</feature>
<proteinExistence type="inferred from homology"/>
<comment type="caution">
    <text evidence="23">The sequence shown here is derived from an EMBL/GenBank/DDBJ whole genome shotgun (WGS) entry which is preliminary data.</text>
</comment>